<gene>
    <name evidence="2" type="ORF">ACN38_g12780</name>
</gene>
<dbReference type="AlphaFoldDB" id="A0A0M8NWS1"/>
<protein>
    <submittedName>
        <fullName evidence="2">Uncharacterized protein</fullName>
    </submittedName>
</protein>
<sequence length="91" mass="10213">MTRKVTPSREEQANLKKAPGLLAKASSSFAGFFSFSYPPLQLLEEYNCYAGIHDSLLQNPSLFPFRRGGQCRSRRHQPLPGRGLPPAPRRI</sequence>
<reference evidence="2 3" key="1">
    <citation type="submission" date="2015-08" db="EMBL/GenBank/DDBJ databases">
        <title>Genome sequencing of Penicillium nordicum.</title>
        <authorList>
            <person name="Nguyen H.D."/>
            <person name="Seifert K.A."/>
        </authorList>
    </citation>
    <scope>NUCLEOTIDE SEQUENCE [LARGE SCALE GENOMIC DNA]</scope>
    <source>
        <strain evidence="2 3">DAOMC 185683</strain>
    </source>
</reference>
<proteinExistence type="predicted"/>
<dbReference type="EMBL" id="LHQQ01000449">
    <property type="protein sequence ID" value="KOS36474.1"/>
    <property type="molecule type" value="Genomic_DNA"/>
</dbReference>
<keyword evidence="3" id="KW-1185">Reference proteome</keyword>
<organism evidence="2 3">
    <name type="scientific">Penicillium nordicum</name>
    <dbReference type="NCBI Taxonomy" id="229535"/>
    <lineage>
        <taxon>Eukaryota</taxon>
        <taxon>Fungi</taxon>
        <taxon>Dikarya</taxon>
        <taxon>Ascomycota</taxon>
        <taxon>Pezizomycotina</taxon>
        <taxon>Eurotiomycetes</taxon>
        <taxon>Eurotiomycetidae</taxon>
        <taxon>Eurotiales</taxon>
        <taxon>Aspergillaceae</taxon>
        <taxon>Penicillium</taxon>
    </lineage>
</organism>
<evidence type="ECO:0000256" key="1">
    <source>
        <dbReference type="SAM" id="MobiDB-lite"/>
    </source>
</evidence>
<evidence type="ECO:0000313" key="3">
    <source>
        <dbReference type="Proteomes" id="UP000037696"/>
    </source>
</evidence>
<dbReference type="Proteomes" id="UP000037696">
    <property type="component" value="Unassembled WGS sequence"/>
</dbReference>
<name>A0A0M8NWS1_9EURO</name>
<evidence type="ECO:0000313" key="2">
    <source>
        <dbReference type="EMBL" id="KOS36474.1"/>
    </source>
</evidence>
<feature type="region of interest" description="Disordered" evidence="1">
    <location>
        <begin position="68"/>
        <end position="91"/>
    </location>
</feature>
<comment type="caution">
    <text evidence="2">The sequence shown here is derived from an EMBL/GenBank/DDBJ whole genome shotgun (WGS) entry which is preliminary data.</text>
</comment>
<accession>A0A0M8NWS1</accession>